<dbReference type="Pfam" id="PF15738">
    <property type="entry name" value="YafQ_toxin"/>
    <property type="match status" value="1"/>
</dbReference>
<dbReference type="InterPro" id="IPR004386">
    <property type="entry name" value="Toxin_YafQ-like"/>
</dbReference>
<keyword evidence="2" id="KW-1185">Reference proteome</keyword>
<dbReference type="EMBL" id="BOCI01000268">
    <property type="protein sequence ID" value="GHW01288.1"/>
    <property type="molecule type" value="Genomic_DNA"/>
</dbReference>
<gene>
    <name evidence="1" type="ORF">lacNasYZ03_09750</name>
</gene>
<evidence type="ECO:0000313" key="2">
    <source>
        <dbReference type="Proteomes" id="UP000616547"/>
    </source>
</evidence>
<evidence type="ECO:0000313" key="1">
    <source>
        <dbReference type="EMBL" id="GHW01288.1"/>
    </source>
</evidence>
<organism evidence="1 2">
    <name type="scientific">Lactobacillus nasalidis</name>
    <dbReference type="NCBI Taxonomy" id="2797258"/>
    <lineage>
        <taxon>Bacteria</taxon>
        <taxon>Bacillati</taxon>
        <taxon>Bacillota</taxon>
        <taxon>Bacilli</taxon>
        <taxon>Lactobacillales</taxon>
        <taxon>Lactobacillaceae</taxon>
        <taxon>Lactobacillus</taxon>
    </lineage>
</organism>
<name>A0ABQ3W5K9_9LACO</name>
<dbReference type="InterPro" id="IPR035093">
    <property type="entry name" value="RelE/ParE_toxin_dom_sf"/>
</dbReference>
<evidence type="ECO:0008006" key="3">
    <source>
        <dbReference type="Google" id="ProtNLM"/>
    </source>
</evidence>
<dbReference type="Gene3D" id="3.30.2310.20">
    <property type="entry name" value="RelE-like"/>
    <property type="match status" value="1"/>
</dbReference>
<dbReference type="SUPFAM" id="SSF143011">
    <property type="entry name" value="RelE-like"/>
    <property type="match status" value="1"/>
</dbReference>
<dbReference type="Proteomes" id="UP000616547">
    <property type="component" value="Unassembled WGS sequence"/>
</dbReference>
<accession>A0ABQ3W5K9</accession>
<proteinExistence type="predicted"/>
<reference evidence="2" key="1">
    <citation type="submission" date="2021-01" db="EMBL/GenBank/DDBJ databases">
        <title>Draft genome sequence of Nasalis larvatus strain YZ03.</title>
        <authorList>
            <person name="Suzuki-Hashido N."/>
            <person name="Tsuchida S."/>
            <person name="Hayakawa T."/>
        </authorList>
    </citation>
    <scope>NUCLEOTIDE SEQUENCE [LARGE SCALE GENOMIC DNA]</scope>
    <source>
        <strain evidence="2">YZ03</strain>
    </source>
</reference>
<protein>
    <recommendedName>
        <fullName evidence="3">Type II toxin-antitoxin system mRNA interferase toxin, RelE/StbE family</fullName>
    </recommendedName>
</protein>
<comment type="caution">
    <text evidence="1">The sequence shown here is derived from an EMBL/GenBank/DDBJ whole genome shotgun (WGS) entry which is preliminary data.</text>
</comment>
<sequence>MAKLRFRPRATFNADLKRLGRLDPTIIDDIRAAIDEILETGSLPDEYGDHPLKRRLAGYREFHVRDTPK</sequence>